<keyword evidence="3" id="KW-0812">Transmembrane</keyword>
<dbReference type="Proteomes" id="UP000471026">
    <property type="component" value="Unassembled WGS sequence"/>
</dbReference>
<dbReference type="InterPro" id="IPR007621">
    <property type="entry name" value="TPM_dom"/>
</dbReference>
<evidence type="ECO:0000256" key="4">
    <source>
        <dbReference type="SAM" id="SignalP"/>
    </source>
</evidence>
<dbReference type="RefSeq" id="WP_162228691.1">
    <property type="nucleotide sequence ID" value="NZ_WMHZ01000003.1"/>
</dbReference>
<feature type="chain" id="PRO_5026806858" evidence="4">
    <location>
        <begin position="30"/>
        <end position="686"/>
    </location>
</feature>
<feature type="domain" description="TPM" evidence="5">
    <location>
        <begin position="41"/>
        <end position="156"/>
    </location>
</feature>
<proteinExistence type="predicted"/>
<protein>
    <submittedName>
        <fullName evidence="6">TPM domain-containing protein</fullName>
    </submittedName>
</protein>
<reference evidence="6 7" key="1">
    <citation type="submission" date="2019-11" db="EMBL/GenBank/DDBJ databases">
        <title>Draft genome sequence of Kocuria indica DP-K7, a methyl red degrading Actinobacterium.</title>
        <authorList>
            <person name="Kumaran S."/>
            <person name="Tischler D."/>
            <person name="Ngo A.C.R."/>
            <person name="Schultes F."/>
        </authorList>
    </citation>
    <scope>NUCLEOTIDE SEQUENCE [LARGE SCALE GENOMIC DNA]</scope>
    <source>
        <strain evidence="6 7">DP-K7</strain>
    </source>
</reference>
<keyword evidence="4" id="KW-0732">Signal</keyword>
<feature type="transmembrane region" description="Helical" evidence="3">
    <location>
        <begin position="167"/>
        <end position="190"/>
    </location>
</feature>
<comment type="caution">
    <text evidence="6">The sequence shown here is derived from an EMBL/GenBank/DDBJ whole genome shotgun (WGS) entry which is preliminary data.</text>
</comment>
<evidence type="ECO:0000313" key="7">
    <source>
        <dbReference type="Proteomes" id="UP000471026"/>
    </source>
</evidence>
<sequence length="686" mass="72097">MSSHTVWRRAVSATVLSGVCLFAVPAALAEPPQQVDPGTRIVDSANVLGNTSQLQDGINKVASEHNITLYVVYVDRFTNPTDPGQWVQDFARNNGFGTNDAVLAVATETRQARFVANSAGPLSRSDTQEIYNENIVPALRNGNWDAAAQGAVEGIDSKLGGVSLNGAGGVVGGVVVLGGLAAAGVGVASLMRGRRRRANAPQAPEPHNGSSAPQRPLVPLPELHKRAGSALVEADNAIQHSEQELTFAQLQYGREQTQPFEHALVRAKEHMRASFELQQKLEDHIPDTEADQRAWLGEIIERSNQARGSLAEQEQNFSQLRQLETRAPEALEDLRHAVAGVQPRLQDAESLLVSLHATYDDAALAPVRDNGEQARERLEFADSAIAQAQQDLDAGQVSQAVLNIRAAEEAQGQAEGLITSVENARRELAKAEESLKDAVSIAQRDVAEAEGLVQQGSRPELAGAAAGVRSVLQTVTQNMRSGRYDPMGSARRLAQAKAELDKGLDDVRSANDRARSARETLSHALVSAQASLTTASDYVWARRGGVGARARTELAEAERHLEIAQQLQNSDPERALNEANQSIRLADSAQRSAQTDVDEFYNSPMGYGGMGYGRRSNGLGGAMLGGILLGGILNGGIGGGHYGGGGGDFGGGFGGGGGDFGGGFGGGGGDFGGGFGGFDGGVGGNF</sequence>
<keyword evidence="1" id="KW-0175">Coiled coil</keyword>
<evidence type="ECO:0000256" key="2">
    <source>
        <dbReference type="SAM" id="MobiDB-lite"/>
    </source>
</evidence>
<evidence type="ECO:0000313" key="6">
    <source>
        <dbReference type="EMBL" id="NDO77179.1"/>
    </source>
</evidence>
<keyword evidence="3" id="KW-1133">Transmembrane helix</keyword>
<feature type="coiled-coil region" evidence="1">
    <location>
        <begin position="371"/>
        <end position="441"/>
    </location>
</feature>
<evidence type="ECO:0000259" key="5">
    <source>
        <dbReference type="Pfam" id="PF04536"/>
    </source>
</evidence>
<gene>
    <name evidence="6" type="ORF">GKZ75_02730</name>
</gene>
<accession>A0A6N9QVM4</accession>
<dbReference type="AlphaFoldDB" id="A0A6N9QVM4"/>
<feature type="region of interest" description="Disordered" evidence="2">
    <location>
        <begin position="194"/>
        <end position="216"/>
    </location>
</feature>
<dbReference type="Pfam" id="PF04536">
    <property type="entry name" value="TPM_phosphatase"/>
    <property type="match status" value="1"/>
</dbReference>
<keyword evidence="3" id="KW-0472">Membrane</keyword>
<evidence type="ECO:0000256" key="1">
    <source>
        <dbReference type="SAM" id="Coils"/>
    </source>
</evidence>
<evidence type="ECO:0000256" key="3">
    <source>
        <dbReference type="SAM" id="Phobius"/>
    </source>
</evidence>
<feature type="signal peptide" evidence="4">
    <location>
        <begin position="1"/>
        <end position="29"/>
    </location>
</feature>
<name>A0A6N9QVM4_9MICC</name>
<organism evidence="6 7">
    <name type="scientific">Kocuria marina subsp. indica</name>
    <dbReference type="NCBI Taxonomy" id="1049583"/>
    <lineage>
        <taxon>Bacteria</taxon>
        <taxon>Bacillati</taxon>
        <taxon>Actinomycetota</taxon>
        <taxon>Actinomycetes</taxon>
        <taxon>Micrococcales</taxon>
        <taxon>Micrococcaceae</taxon>
        <taxon>Kocuria</taxon>
    </lineage>
</organism>
<dbReference type="Gene3D" id="3.10.310.50">
    <property type="match status" value="1"/>
</dbReference>
<dbReference type="EMBL" id="WMHZ01000003">
    <property type="protein sequence ID" value="NDO77179.1"/>
    <property type="molecule type" value="Genomic_DNA"/>
</dbReference>